<accession>A0AAV0AU00</accession>
<dbReference type="EMBL" id="CALTRL010001522">
    <property type="protein sequence ID" value="CAH7672903.1"/>
    <property type="molecule type" value="Genomic_DNA"/>
</dbReference>
<name>A0AAV0AU00_PHAPC</name>
<dbReference type="Proteomes" id="UP001153365">
    <property type="component" value="Unassembled WGS sequence"/>
</dbReference>
<proteinExistence type="predicted"/>
<protein>
    <submittedName>
        <fullName evidence="1">Uncharacterized protein</fullName>
    </submittedName>
</protein>
<gene>
    <name evidence="1" type="ORF">PPACK8108_LOCUS7739</name>
</gene>
<dbReference type="AlphaFoldDB" id="A0AAV0AU00"/>
<evidence type="ECO:0000313" key="2">
    <source>
        <dbReference type="Proteomes" id="UP001153365"/>
    </source>
</evidence>
<comment type="caution">
    <text evidence="1">The sequence shown here is derived from an EMBL/GenBank/DDBJ whole genome shotgun (WGS) entry which is preliminary data.</text>
</comment>
<evidence type="ECO:0000313" key="1">
    <source>
        <dbReference type="EMBL" id="CAH7672903.1"/>
    </source>
</evidence>
<organism evidence="1 2">
    <name type="scientific">Phakopsora pachyrhizi</name>
    <name type="common">Asian soybean rust disease fungus</name>
    <dbReference type="NCBI Taxonomy" id="170000"/>
    <lineage>
        <taxon>Eukaryota</taxon>
        <taxon>Fungi</taxon>
        <taxon>Dikarya</taxon>
        <taxon>Basidiomycota</taxon>
        <taxon>Pucciniomycotina</taxon>
        <taxon>Pucciniomycetes</taxon>
        <taxon>Pucciniales</taxon>
        <taxon>Phakopsoraceae</taxon>
        <taxon>Phakopsora</taxon>
    </lineage>
</organism>
<keyword evidence="2" id="KW-1185">Reference proteome</keyword>
<sequence length="129" mass="15476">MLGNKKRGLVEVTESIYQWFWKLEIRATTWAHNLLVNKSREESELQMKQEEVKKELEYKRLEYAKEEKDKDMVYAREEKEKDCELKLLLVEKEREELKRKEDREMLLAVVGSSRSLAEISEIAKILNID</sequence>
<reference evidence="1" key="1">
    <citation type="submission" date="2022-06" db="EMBL/GenBank/DDBJ databases">
        <authorList>
            <consortium name="SYNGENTA / RWTH Aachen University"/>
        </authorList>
    </citation>
    <scope>NUCLEOTIDE SEQUENCE</scope>
</reference>